<dbReference type="PROSITE" id="PS50231">
    <property type="entry name" value="RICIN_B_LECTIN"/>
    <property type="match status" value="1"/>
</dbReference>
<dbReference type="CDD" id="cd00161">
    <property type="entry name" value="beta-trefoil_Ricin-like"/>
    <property type="match status" value="1"/>
</dbReference>
<evidence type="ECO:0000313" key="4">
    <source>
        <dbReference type="Proteomes" id="UP000442990"/>
    </source>
</evidence>
<feature type="domain" description="Ricin B lectin" evidence="2">
    <location>
        <begin position="17"/>
        <end position="143"/>
    </location>
</feature>
<dbReference type="AlphaFoldDB" id="A0A7J5DEF3"/>
<dbReference type="Gene3D" id="2.80.10.50">
    <property type="match status" value="1"/>
</dbReference>
<name>A0A7J5DEF3_9ACTN</name>
<dbReference type="InterPro" id="IPR035992">
    <property type="entry name" value="Ricin_B-like_lectins"/>
</dbReference>
<dbReference type="Pfam" id="PF00652">
    <property type="entry name" value="Ricin_B_lectin"/>
    <property type="match status" value="1"/>
</dbReference>
<reference evidence="3 4" key="1">
    <citation type="submission" date="2019-09" db="EMBL/GenBank/DDBJ databases">
        <title>Isolation and identification of active actinomycetes.</title>
        <authorList>
            <person name="Yu Z."/>
            <person name="Han C."/>
            <person name="Yu B."/>
        </authorList>
    </citation>
    <scope>NUCLEOTIDE SEQUENCE [LARGE SCALE GENOMIC DNA]</scope>
    <source>
        <strain evidence="3 4">NEAU-H2</strain>
    </source>
</reference>
<dbReference type="InterPro" id="IPR000772">
    <property type="entry name" value="Ricin_B_lectin"/>
</dbReference>
<sequence>MSRKSRRNSARRRPGFDAGGSSAPNGTAAIQYTCDLPPRGELDGDQQWLFSLVPGATATYTVRNIAGNRCLAIGGASRTAGAKAIEWTCNGGTEQQRIYDSAYRLRNKESNLCLAIPSAGQSNAIAAIQWTCEDVSTNPEQKWNLW</sequence>
<accession>A0A7J5DEF3</accession>
<dbReference type="SUPFAM" id="SSF50370">
    <property type="entry name" value="Ricin B-like lectins"/>
    <property type="match status" value="1"/>
</dbReference>
<feature type="compositionally biased region" description="Basic residues" evidence="1">
    <location>
        <begin position="1"/>
        <end position="13"/>
    </location>
</feature>
<feature type="region of interest" description="Disordered" evidence="1">
    <location>
        <begin position="1"/>
        <end position="24"/>
    </location>
</feature>
<dbReference type="GO" id="GO:0030246">
    <property type="term" value="F:carbohydrate binding"/>
    <property type="evidence" value="ECO:0007669"/>
    <property type="project" value="UniProtKB-KW"/>
</dbReference>
<evidence type="ECO:0000256" key="1">
    <source>
        <dbReference type="SAM" id="MobiDB-lite"/>
    </source>
</evidence>
<evidence type="ECO:0000259" key="2">
    <source>
        <dbReference type="Pfam" id="PF00652"/>
    </source>
</evidence>
<gene>
    <name evidence="3" type="ORF">F8144_19770</name>
</gene>
<organism evidence="3 4">
    <name type="scientific">Streptomyces triticiradicis</name>
    <dbReference type="NCBI Taxonomy" id="2651189"/>
    <lineage>
        <taxon>Bacteria</taxon>
        <taxon>Bacillati</taxon>
        <taxon>Actinomycetota</taxon>
        <taxon>Actinomycetes</taxon>
        <taxon>Kitasatosporales</taxon>
        <taxon>Streptomycetaceae</taxon>
        <taxon>Streptomyces</taxon>
    </lineage>
</organism>
<keyword evidence="4" id="KW-1185">Reference proteome</keyword>
<dbReference type="EMBL" id="WBKG01000016">
    <property type="protein sequence ID" value="KAB1986913.1"/>
    <property type="molecule type" value="Genomic_DNA"/>
</dbReference>
<evidence type="ECO:0000313" key="3">
    <source>
        <dbReference type="EMBL" id="KAB1986913.1"/>
    </source>
</evidence>
<keyword evidence="3" id="KW-0430">Lectin</keyword>
<protein>
    <submittedName>
        <fullName evidence="3">Ricin-type beta-trefoil lectin domain protein</fullName>
    </submittedName>
</protein>
<dbReference type="Proteomes" id="UP000442990">
    <property type="component" value="Unassembled WGS sequence"/>
</dbReference>
<dbReference type="RefSeq" id="WP_151470684.1">
    <property type="nucleotide sequence ID" value="NZ_WBKG01000016.1"/>
</dbReference>
<proteinExistence type="predicted"/>
<comment type="caution">
    <text evidence="3">The sequence shown here is derived from an EMBL/GenBank/DDBJ whole genome shotgun (WGS) entry which is preliminary data.</text>
</comment>